<dbReference type="Gene3D" id="2.60.120.10">
    <property type="entry name" value="Jelly Rolls"/>
    <property type="match status" value="1"/>
</dbReference>
<dbReference type="PROSITE" id="PS50042">
    <property type="entry name" value="CNMP_BINDING_3"/>
    <property type="match status" value="1"/>
</dbReference>
<organism evidence="2">
    <name type="scientific">uncultured Desulfobacterium sp</name>
    <dbReference type="NCBI Taxonomy" id="201089"/>
    <lineage>
        <taxon>Bacteria</taxon>
        <taxon>Pseudomonadati</taxon>
        <taxon>Thermodesulfobacteriota</taxon>
        <taxon>Desulfobacteria</taxon>
        <taxon>Desulfobacterales</taxon>
        <taxon>Desulfobacteriaceae</taxon>
        <taxon>Desulfobacterium</taxon>
        <taxon>environmental samples</taxon>
    </lineage>
</organism>
<protein>
    <recommendedName>
        <fullName evidence="1">Cyclic nucleotide-binding domain-containing protein</fullName>
    </recommendedName>
</protein>
<dbReference type="SUPFAM" id="SSF51206">
    <property type="entry name" value="cAMP-binding domain-like"/>
    <property type="match status" value="1"/>
</dbReference>
<dbReference type="SMART" id="SM00100">
    <property type="entry name" value="cNMP"/>
    <property type="match status" value="1"/>
</dbReference>
<proteinExistence type="predicted"/>
<gene>
    <name evidence="2" type="ORF">PITCH_A1290025</name>
</gene>
<name>A0A445MSC3_9BACT</name>
<dbReference type="AlphaFoldDB" id="A0A445MSC3"/>
<reference evidence="2" key="1">
    <citation type="submission" date="2018-01" db="EMBL/GenBank/DDBJ databases">
        <authorList>
            <person name="Regsiter A."/>
            <person name="William W."/>
        </authorList>
    </citation>
    <scope>NUCLEOTIDE SEQUENCE</scope>
    <source>
        <strain evidence="2">TRIP AH-1</strain>
    </source>
</reference>
<dbReference type="InterPro" id="IPR000595">
    <property type="entry name" value="cNMP-bd_dom"/>
</dbReference>
<dbReference type="InterPro" id="IPR014710">
    <property type="entry name" value="RmlC-like_jellyroll"/>
</dbReference>
<dbReference type="EMBL" id="OJIN01000034">
    <property type="protein sequence ID" value="SPD72348.1"/>
    <property type="molecule type" value="Genomic_DNA"/>
</dbReference>
<dbReference type="InterPro" id="IPR018490">
    <property type="entry name" value="cNMP-bd_dom_sf"/>
</dbReference>
<evidence type="ECO:0000313" key="2">
    <source>
        <dbReference type="EMBL" id="SPD72348.1"/>
    </source>
</evidence>
<accession>A0A445MSC3</accession>
<dbReference type="Pfam" id="PF00027">
    <property type="entry name" value="cNMP_binding"/>
    <property type="match status" value="1"/>
</dbReference>
<dbReference type="CDD" id="cd00038">
    <property type="entry name" value="CAP_ED"/>
    <property type="match status" value="1"/>
</dbReference>
<evidence type="ECO:0000259" key="1">
    <source>
        <dbReference type="PROSITE" id="PS50042"/>
    </source>
</evidence>
<sequence>MKKVGMYTIVEEKTYDEGQVIFNENSSEAGLFIVISGLVETSRSVEGRKFVIDTLQPGDILGEMEIVGGMERSITAKAVQKTALGVIDQKPFQQEYNQLSRQFRNILESVPVRLKKMLDRACDFSA</sequence>
<feature type="domain" description="Cyclic nucleotide-binding" evidence="1">
    <location>
        <begin position="1"/>
        <end position="94"/>
    </location>
</feature>